<proteinExistence type="inferred from homology"/>
<dbReference type="CDD" id="cd04886">
    <property type="entry name" value="ACT_ThrD-II-like"/>
    <property type="match status" value="1"/>
</dbReference>
<keyword evidence="6" id="KW-0028">Amino-acid biosynthesis</keyword>
<dbReference type="CDD" id="cd01562">
    <property type="entry name" value="Thr-dehyd"/>
    <property type="match status" value="1"/>
</dbReference>
<evidence type="ECO:0000256" key="2">
    <source>
        <dbReference type="ARBA" id="ARBA00004810"/>
    </source>
</evidence>
<comment type="pathway">
    <text evidence="2">Amino-acid biosynthesis; L-isoleucine biosynthesis; 2-oxobutanoate from L-threonine: step 1/1.</text>
</comment>
<dbReference type="RefSeq" id="WP_119061542.1">
    <property type="nucleotide sequence ID" value="NZ_QXDF01000001.1"/>
</dbReference>
<dbReference type="UniPathway" id="UPA00047">
    <property type="reaction ID" value="UER00054"/>
</dbReference>
<dbReference type="InterPro" id="IPR002912">
    <property type="entry name" value="ACT_dom"/>
</dbReference>
<evidence type="ECO:0000256" key="11">
    <source>
        <dbReference type="ARBA" id="ARBA00049406"/>
    </source>
</evidence>
<comment type="cofactor">
    <cofactor evidence="1">
        <name>pyridoxal 5'-phosphate</name>
        <dbReference type="ChEBI" id="CHEBI:597326"/>
    </cofactor>
</comment>
<reference evidence="13 14" key="1">
    <citation type="submission" date="2018-08" db="EMBL/GenBank/DDBJ databases">
        <title>Genomic Encyclopedia of Archaeal and Bacterial Type Strains, Phase II (KMG-II): from individual species to whole genera.</title>
        <authorList>
            <person name="Goeker M."/>
        </authorList>
    </citation>
    <scope>NUCLEOTIDE SEQUENCE [LARGE SCALE GENOMIC DNA]</scope>
    <source>
        <strain evidence="13 14">DSM 5002</strain>
    </source>
</reference>
<dbReference type="InterPro" id="IPR050147">
    <property type="entry name" value="Ser/Thr_Dehydratase"/>
</dbReference>
<dbReference type="NCBIfam" id="NF005600">
    <property type="entry name" value="PRK07334.1"/>
    <property type="match status" value="1"/>
</dbReference>
<dbReference type="SUPFAM" id="SSF53686">
    <property type="entry name" value="Tryptophan synthase beta subunit-like PLP-dependent enzymes"/>
    <property type="match status" value="1"/>
</dbReference>
<keyword evidence="6" id="KW-0100">Branched-chain amino acid biosynthesis</keyword>
<dbReference type="GO" id="GO:0006567">
    <property type="term" value="P:L-threonine catabolic process"/>
    <property type="evidence" value="ECO:0007669"/>
    <property type="project" value="InterPro"/>
</dbReference>
<dbReference type="InterPro" id="IPR036052">
    <property type="entry name" value="TrpB-like_PALP_sf"/>
</dbReference>
<dbReference type="GO" id="GO:0030170">
    <property type="term" value="F:pyridoxal phosphate binding"/>
    <property type="evidence" value="ECO:0007669"/>
    <property type="project" value="InterPro"/>
</dbReference>
<dbReference type="GO" id="GO:0009097">
    <property type="term" value="P:isoleucine biosynthetic process"/>
    <property type="evidence" value="ECO:0007669"/>
    <property type="project" value="UniProtKB-UniPathway"/>
</dbReference>
<dbReference type="Pfam" id="PF00291">
    <property type="entry name" value="PALP"/>
    <property type="match status" value="1"/>
</dbReference>
<dbReference type="PROSITE" id="PS00165">
    <property type="entry name" value="DEHYDRATASE_SER_THR"/>
    <property type="match status" value="1"/>
</dbReference>
<dbReference type="AlphaFoldDB" id="A0A397Q6U7"/>
<dbReference type="EMBL" id="QXDF01000001">
    <property type="protein sequence ID" value="RIA56778.1"/>
    <property type="molecule type" value="Genomic_DNA"/>
</dbReference>
<dbReference type="FunFam" id="3.40.50.1100:FF:000007">
    <property type="entry name" value="L-threonine dehydratase catabolic TdcB"/>
    <property type="match status" value="1"/>
</dbReference>
<dbReference type="Proteomes" id="UP000266273">
    <property type="component" value="Unassembled WGS sequence"/>
</dbReference>
<evidence type="ECO:0000259" key="12">
    <source>
        <dbReference type="PROSITE" id="PS51671"/>
    </source>
</evidence>
<dbReference type="Pfam" id="PF01842">
    <property type="entry name" value="ACT"/>
    <property type="match status" value="1"/>
</dbReference>
<dbReference type="EC" id="4.3.1.17" evidence="4"/>
<keyword evidence="8" id="KW-0456">Lyase</keyword>
<evidence type="ECO:0000256" key="10">
    <source>
        <dbReference type="ARBA" id="ARBA00031418"/>
    </source>
</evidence>
<evidence type="ECO:0000256" key="1">
    <source>
        <dbReference type="ARBA" id="ARBA00001933"/>
    </source>
</evidence>
<keyword evidence="6" id="KW-0412">Isoleucine biosynthesis</keyword>
<dbReference type="PANTHER" id="PTHR48078">
    <property type="entry name" value="THREONINE DEHYDRATASE, MITOCHONDRIAL-RELATED"/>
    <property type="match status" value="1"/>
</dbReference>
<dbReference type="Gene3D" id="3.30.70.260">
    <property type="match status" value="1"/>
</dbReference>
<dbReference type="InterPro" id="IPR001926">
    <property type="entry name" value="TrpB-like_PALP"/>
</dbReference>
<organism evidence="13 14">
    <name type="scientific">Dichotomicrobium thermohalophilum</name>
    <dbReference type="NCBI Taxonomy" id="933063"/>
    <lineage>
        <taxon>Bacteria</taxon>
        <taxon>Pseudomonadati</taxon>
        <taxon>Pseudomonadota</taxon>
        <taxon>Alphaproteobacteria</taxon>
        <taxon>Hyphomicrobiales</taxon>
        <taxon>Hyphomicrobiaceae</taxon>
        <taxon>Dichotomicrobium</taxon>
    </lineage>
</organism>
<feature type="domain" description="ACT" evidence="12">
    <location>
        <begin position="335"/>
        <end position="411"/>
    </location>
</feature>
<evidence type="ECO:0000256" key="6">
    <source>
        <dbReference type="ARBA" id="ARBA00022624"/>
    </source>
</evidence>
<dbReference type="PANTHER" id="PTHR48078:SF6">
    <property type="entry name" value="L-THREONINE DEHYDRATASE CATABOLIC TDCB"/>
    <property type="match status" value="1"/>
</dbReference>
<dbReference type="PROSITE" id="PS51671">
    <property type="entry name" value="ACT"/>
    <property type="match status" value="1"/>
</dbReference>
<evidence type="ECO:0000256" key="4">
    <source>
        <dbReference type="ARBA" id="ARBA00012093"/>
    </source>
</evidence>
<keyword evidence="7" id="KW-0663">Pyridoxal phosphate</keyword>
<dbReference type="OrthoDB" id="9811476at2"/>
<protein>
    <recommendedName>
        <fullName evidence="10">L-serine dehydratase</fullName>
        <ecNumber evidence="4">4.3.1.17</ecNumber>
        <ecNumber evidence="5">4.3.1.19</ecNumber>
    </recommendedName>
</protein>
<comment type="function">
    <text evidence="9">Catalyzes the anaerobic formation of alpha-ketobutyrate and ammonia from threonine in a two-step reaction. The first step involved a dehydration of threonine and a production of enamine intermediates (aminocrotonate), which tautomerizes to its imine form (iminobutyrate). Both intermediates are unstable and short-lived. The second step is the nonenzymatic hydrolysis of the enamine/imine intermediates to form 2-ketobutyrate and free ammonia. In the low water environment of the cell, the second step is accelerated by RidA. TdcB also dehydrates serine to yield pyruvate via analogous enamine/imine intermediates.</text>
</comment>
<accession>A0A397Q6U7</accession>
<name>A0A397Q6U7_9HYPH</name>
<dbReference type="InterPro" id="IPR044561">
    <property type="entry name" value="ACT_ThrD-II-like"/>
</dbReference>
<sequence>MAEAATAEDSAITVADIRAAQDILRDNVLRTPMIAAPRLSDRCGAEIFIKYENLQATGSFKDRGALVKMMSLSDEQRTRGVITMSAGNHAQAVAFHARRLGIPATIIMPEGTPFVKVGNTEALGARVILAGETLNDAREETERIASDEGLTLVHPYDDPLIISGQGTVGLEILEDQPDLDCVVIPIGGGGLISGTAIALKDARPDIKIIGAEVESFPSMYCALRGEEPKFGGPTLAEGIAVKVPGAHTKPIVEKLVSDIMLVSEEAIEQAICAYASDQKTMAEGAGAAGLAAVMSQPKRFEGRKVGLVLCGGNIDPRTLASIMVRGLERDGKILSVRITIPDQPGVLAEITACFGRNKANILEVTHRRMFLNVPVKGAILDICAETKDRAHAEKLMAQIQELGYKVERLGDQTGWEFGNY</sequence>
<comment type="caution">
    <text evidence="13">The sequence shown here is derived from an EMBL/GenBank/DDBJ whole genome shotgun (WGS) entry which is preliminary data.</text>
</comment>
<comment type="similarity">
    <text evidence="3">Belongs to the serine/threonine dehydratase family.</text>
</comment>
<evidence type="ECO:0000256" key="7">
    <source>
        <dbReference type="ARBA" id="ARBA00022898"/>
    </source>
</evidence>
<gene>
    <name evidence="13" type="ORF">BXY53_1888</name>
</gene>
<dbReference type="EC" id="4.3.1.19" evidence="5"/>
<evidence type="ECO:0000313" key="14">
    <source>
        <dbReference type="Proteomes" id="UP000266273"/>
    </source>
</evidence>
<evidence type="ECO:0000256" key="8">
    <source>
        <dbReference type="ARBA" id="ARBA00023239"/>
    </source>
</evidence>
<keyword evidence="14" id="KW-1185">Reference proteome</keyword>
<evidence type="ECO:0000313" key="13">
    <source>
        <dbReference type="EMBL" id="RIA56778.1"/>
    </source>
</evidence>
<dbReference type="GO" id="GO:0003941">
    <property type="term" value="F:L-serine ammonia-lyase activity"/>
    <property type="evidence" value="ECO:0007669"/>
    <property type="project" value="UniProtKB-EC"/>
</dbReference>
<evidence type="ECO:0000256" key="5">
    <source>
        <dbReference type="ARBA" id="ARBA00012096"/>
    </source>
</evidence>
<comment type="catalytic activity">
    <reaction evidence="11">
        <text>L-serine = pyruvate + NH4(+)</text>
        <dbReference type="Rhea" id="RHEA:19169"/>
        <dbReference type="ChEBI" id="CHEBI:15361"/>
        <dbReference type="ChEBI" id="CHEBI:28938"/>
        <dbReference type="ChEBI" id="CHEBI:33384"/>
        <dbReference type="EC" id="4.3.1.17"/>
    </reaction>
</comment>
<dbReference type="FunFam" id="3.40.50.1100:FF:000005">
    <property type="entry name" value="Threonine dehydratase catabolic"/>
    <property type="match status" value="1"/>
</dbReference>
<evidence type="ECO:0000256" key="3">
    <source>
        <dbReference type="ARBA" id="ARBA00010869"/>
    </source>
</evidence>
<dbReference type="SUPFAM" id="SSF55021">
    <property type="entry name" value="ACT-like"/>
    <property type="match status" value="1"/>
</dbReference>
<dbReference type="InterPro" id="IPR000634">
    <property type="entry name" value="Ser/Thr_deHydtase_PyrdxlP-BS"/>
</dbReference>
<dbReference type="Gene3D" id="3.40.50.1100">
    <property type="match status" value="2"/>
</dbReference>
<dbReference type="InterPro" id="IPR005789">
    <property type="entry name" value="Thr_deHydtase_catblc"/>
</dbReference>
<dbReference type="InterPro" id="IPR045865">
    <property type="entry name" value="ACT-like_dom_sf"/>
</dbReference>
<dbReference type="GO" id="GO:0004794">
    <property type="term" value="F:threonine deaminase activity"/>
    <property type="evidence" value="ECO:0007669"/>
    <property type="project" value="UniProtKB-EC"/>
</dbReference>
<dbReference type="GO" id="GO:0006565">
    <property type="term" value="P:L-serine catabolic process"/>
    <property type="evidence" value="ECO:0007669"/>
    <property type="project" value="TreeGrafter"/>
</dbReference>
<dbReference type="NCBIfam" id="TIGR01127">
    <property type="entry name" value="ilvA_1Cterm"/>
    <property type="match status" value="1"/>
</dbReference>
<evidence type="ECO:0000256" key="9">
    <source>
        <dbReference type="ARBA" id="ARBA00025594"/>
    </source>
</evidence>